<feature type="region of interest" description="Disordered" evidence="1">
    <location>
        <begin position="105"/>
        <end position="198"/>
    </location>
</feature>
<dbReference type="SMART" id="SM00205">
    <property type="entry name" value="THN"/>
    <property type="match status" value="1"/>
</dbReference>
<dbReference type="PANTHER" id="PTHR31737:SF2">
    <property type="entry name" value="PROTEIN TOS1"/>
    <property type="match status" value="1"/>
</dbReference>
<dbReference type="SUPFAM" id="SSF49870">
    <property type="entry name" value="Osmotin, thaumatin-like protein"/>
    <property type="match status" value="1"/>
</dbReference>
<dbReference type="InterPro" id="IPR001938">
    <property type="entry name" value="Thaumatin"/>
</dbReference>
<dbReference type="Proteomes" id="UP000243579">
    <property type="component" value="Unassembled WGS sequence"/>
</dbReference>
<evidence type="ECO:0000313" key="4">
    <source>
        <dbReference type="Proteomes" id="UP000243579"/>
    </source>
</evidence>
<dbReference type="AlphaFoldDB" id="A0A1V9YH29"/>
<keyword evidence="2" id="KW-1133">Transmembrane helix</keyword>
<comment type="caution">
    <text evidence="3">The sequence shown here is derived from an EMBL/GenBank/DDBJ whole genome shotgun (WGS) entry which is preliminary data.</text>
</comment>
<keyword evidence="4" id="KW-1185">Reference proteome</keyword>
<sequence length="356" mass="37701">MVSSEGAPVADTAIDTPTTTEHQIVVFAPPEVEVAGLYRVKAPPQRGSIWDGMVQLSTPVTEDAKIAAEAGRLKLIRRRIWLLLITVCVVVAAVVGLSVGLASQSHGATTGIGDEANAVDPEPTMSATPAPEATEYVPSPTSAENDTAEVEVGYYDGSSTTGQPSQIATTSLPTPSTSPAPTTPQPTTAAPTTVTPAPTPAPAYTQMLNFVNRCPYSIELYQVDTLICTLGTNGQYSTTLAVGDHTMFRHTRAAQATLVEMTLLAGKLWYDISIIPPGCGQGVSWSQCVAISGGQVGYNVPVSVLPTKYDNKPTAGNCHYVECKADQCPDAYLYPTDDLKMKDCPEDERFVITYCP</sequence>
<keyword evidence="2" id="KW-0812">Transmembrane</keyword>
<evidence type="ECO:0000256" key="1">
    <source>
        <dbReference type="SAM" id="MobiDB-lite"/>
    </source>
</evidence>
<dbReference type="InterPro" id="IPR037176">
    <property type="entry name" value="Osmotin/thaumatin-like_sf"/>
</dbReference>
<evidence type="ECO:0000256" key="2">
    <source>
        <dbReference type="SAM" id="Phobius"/>
    </source>
</evidence>
<feature type="transmembrane region" description="Helical" evidence="2">
    <location>
        <begin position="80"/>
        <end position="102"/>
    </location>
</feature>
<dbReference type="EMBL" id="JNBR01001829">
    <property type="protein sequence ID" value="OQR84967.1"/>
    <property type="molecule type" value="Genomic_DNA"/>
</dbReference>
<feature type="compositionally biased region" description="Low complexity" evidence="1">
    <location>
        <begin position="185"/>
        <end position="196"/>
    </location>
</feature>
<protein>
    <submittedName>
        <fullName evidence="3">Carbohydrate-binding protein</fullName>
    </submittedName>
</protein>
<feature type="compositionally biased region" description="Polar residues" evidence="1">
    <location>
        <begin position="157"/>
        <end position="167"/>
    </location>
</feature>
<dbReference type="PROSITE" id="PS51367">
    <property type="entry name" value="THAUMATIN_2"/>
    <property type="match status" value="1"/>
</dbReference>
<keyword evidence="2" id="KW-0472">Membrane</keyword>
<organism evidence="3 4">
    <name type="scientific">Achlya hypogyna</name>
    <name type="common">Oomycete</name>
    <name type="synonym">Protoachlya hypogyna</name>
    <dbReference type="NCBI Taxonomy" id="1202772"/>
    <lineage>
        <taxon>Eukaryota</taxon>
        <taxon>Sar</taxon>
        <taxon>Stramenopiles</taxon>
        <taxon>Oomycota</taxon>
        <taxon>Saprolegniomycetes</taxon>
        <taxon>Saprolegniales</taxon>
        <taxon>Achlyaceae</taxon>
        <taxon>Achlya</taxon>
    </lineage>
</organism>
<name>A0A1V9YH29_ACHHY</name>
<accession>A0A1V9YH29</accession>
<dbReference type="OrthoDB" id="59409at2759"/>
<proteinExistence type="predicted"/>
<reference evidence="3 4" key="1">
    <citation type="journal article" date="2014" name="Genome Biol. Evol.">
        <title>The secreted proteins of Achlya hypogyna and Thraustotheca clavata identify the ancestral oomycete secretome and reveal gene acquisitions by horizontal gene transfer.</title>
        <authorList>
            <person name="Misner I."/>
            <person name="Blouin N."/>
            <person name="Leonard G."/>
            <person name="Richards T.A."/>
            <person name="Lane C.E."/>
        </authorList>
    </citation>
    <scope>NUCLEOTIDE SEQUENCE [LARGE SCALE GENOMIC DNA]</scope>
    <source>
        <strain evidence="3 4">ATCC 48635</strain>
    </source>
</reference>
<dbReference type="PANTHER" id="PTHR31737">
    <property type="entry name" value="PROTEIN TOS1"/>
    <property type="match status" value="1"/>
</dbReference>
<evidence type="ECO:0000313" key="3">
    <source>
        <dbReference type="EMBL" id="OQR84967.1"/>
    </source>
</evidence>
<dbReference type="Gene3D" id="2.60.110.10">
    <property type="entry name" value="Thaumatin"/>
    <property type="match status" value="1"/>
</dbReference>
<gene>
    <name evidence="3" type="ORF">ACHHYP_12539</name>
</gene>